<dbReference type="UniPathway" id="UPA00191"/>
<dbReference type="GO" id="GO:0005737">
    <property type="term" value="C:cytoplasm"/>
    <property type="evidence" value="ECO:0007669"/>
    <property type="project" value="UniProtKB-SubCell"/>
</dbReference>
<keyword evidence="5 9" id="KW-0813">Transport</keyword>
<dbReference type="Pfam" id="PF00301">
    <property type="entry name" value="Rubredoxin"/>
    <property type="match status" value="1"/>
</dbReference>
<dbReference type="InterPro" id="IPR018527">
    <property type="entry name" value="Rubredoxin_Fe_BS"/>
</dbReference>
<dbReference type="PROSITE" id="PS00202">
    <property type="entry name" value="RUBREDOXIN"/>
    <property type="match status" value="1"/>
</dbReference>
<dbReference type="EMBL" id="CAJFCI010000017">
    <property type="protein sequence ID" value="CAD5106266.1"/>
    <property type="molecule type" value="Genomic_DNA"/>
</dbReference>
<comment type="cofactor">
    <cofactor evidence="9 10">
        <name>Fe(3+)</name>
        <dbReference type="ChEBI" id="CHEBI:29034"/>
    </cofactor>
    <text evidence="9 10">Binds 1 Fe(3+) ion per subunit.</text>
</comment>
<feature type="binding site" evidence="10">
    <location>
        <position position="9"/>
    </location>
    <ligand>
        <name>Fe cation</name>
        <dbReference type="ChEBI" id="CHEBI:24875"/>
    </ligand>
</feature>
<name>A0A7U7I818_9GAMM</name>
<dbReference type="GO" id="GO:0005506">
    <property type="term" value="F:iron ion binding"/>
    <property type="evidence" value="ECO:0007669"/>
    <property type="project" value="InterPro"/>
</dbReference>
<evidence type="ECO:0000256" key="2">
    <source>
        <dbReference type="ARBA" id="ARBA00004496"/>
    </source>
</evidence>
<dbReference type="PROSITE" id="PS50903">
    <property type="entry name" value="RUBREDOXIN_LIKE"/>
    <property type="match status" value="1"/>
</dbReference>
<dbReference type="PANTHER" id="PTHR47627:SF1">
    <property type="entry name" value="RUBREDOXIN-1-RELATED"/>
    <property type="match status" value="1"/>
</dbReference>
<proteinExistence type="inferred from homology"/>
<dbReference type="Gene3D" id="2.20.28.10">
    <property type="match status" value="1"/>
</dbReference>
<dbReference type="Proteomes" id="UP000583387">
    <property type="component" value="Unassembled WGS sequence"/>
</dbReference>
<dbReference type="InterPro" id="IPR024935">
    <property type="entry name" value="Rubredoxin_dom"/>
</dbReference>
<dbReference type="InterPro" id="IPR050526">
    <property type="entry name" value="Rubredoxin_ET"/>
</dbReference>
<dbReference type="GO" id="GO:0043448">
    <property type="term" value="P:alkane catabolic process"/>
    <property type="evidence" value="ECO:0007669"/>
    <property type="project" value="UniProtKB-UniPathway"/>
</dbReference>
<evidence type="ECO:0000313" key="12">
    <source>
        <dbReference type="EMBL" id="CAD5106266.1"/>
    </source>
</evidence>
<dbReference type="GO" id="GO:0009055">
    <property type="term" value="F:electron transfer activity"/>
    <property type="evidence" value="ECO:0007669"/>
    <property type="project" value="InterPro"/>
</dbReference>
<dbReference type="AlphaFoldDB" id="A0A7U7I818"/>
<dbReference type="PIRSF" id="PIRSF000071">
    <property type="entry name" value="Rubredoxin"/>
    <property type="match status" value="1"/>
</dbReference>
<dbReference type="PANTHER" id="PTHR47627">
    <property type="entry name" value="RUBREDOXIN"/>
    <property type="match status" value="1"/>
</dbReference>
<keyword evidence="13" id="KW-1185">Reference proteome</keyword>
<keyword evidence="8 9" id="KW-0408">Iron</keyword>
<organism evidence="12 13">
    <name type="scientific">Zestomonas carbonaria</name>
    <dbReference type="NCBI Taxonomy" id="2762745"/>
    <lineage>
        <taxon>Bacteria</taxon>
        <taxon>Pseudomonadati</taxon>
        <taxon>Pseudomonadota</taxon>
        <taxon>Gammaproteobacteria</taxon>
        <taxon>Pseudomonadales</taxon>
        <taxon>Pseudomonadaceae</taxon>
        <taxon>Zestomonas</taxon>
    </lineage>
</organism>
<evidence type="ECO:0000256" key="10">
    <source>
        <dbReference type="PIRSR" id="PIRSR000071-1"/>
    </source>
</evidence>
<comment type="pathway">
    <text evidence="3">Hydrocarbon metabolism; alkane degradation.</text>
</comment>
<keyword evidence="7 9" id="KW-0249">Electron transport</keyword>
<evidence type="ECO:0000259" key="11">
    <source>
        <dbReference type="PROSITE" id="PS50903"/>
    </source>
</evidence>
<comment type="subcellular location">
    <subcellularLocation>
        <location evidence="2">Cytoplasm</location>
    </subcellularLocation>
</comment>
<keyword evidence="6 9" id="KW-0479">Metal-binding</keyword>
<evidence type="ECO:0000313" key="13">
    <source>
        <dbReference type="Proteomes" id="UP000583387"/>
    </source>
</evidence>
<comment type="similarity">
    <text evidence="4 9">Belongs to the rubredoxin family.</text>
</comment>
<dbReference type="InterPro" id="IPR024922">
    <property type="entry name" value="Rubredoxin"/>
</dbReference>
<comment type="function">
    <text evidence="1">Involved in the hydrocarbon hydroxylating system, which transfers electrons from NADH to rubredoxin reductase and then through rubredoxin to alkane 1 monooxygenase.</text>
</comment>
<sequence>MRKWQCIICGFIYDEAEGLPEEGIPPGTAWEDIPEDWLCPDCGTGKQDFEMIAIG</sequence>
<feature type="binding site" evidence="10">
    <location>
        <position position="42"/>
    </location>
    <ligand>
        <name>Fe cation</name>
        <dbReference type="ChEBI" id="CHEBI:24875"/>
    </ligand>
</feature>
<accession>A0A7U7I818</accession>
<dbReference type="PRINTS" id="PR00163">
    <property type="entry name" value="RUBREDOXIN"/>
</dbReference>
<evidence type="ECO:0000256" key="5">
    <source>
        <dbReference type="ARBA" id="ARBA00022448"/>
    </source>
</evidence>
<dbReference type="FunFam" id="2.20.28.10:FF:000001">
    <property type="entry name" value="Rubredoxin"/>
    <property type="match status" value="1"/>
</dbReference>
<dbReference type="InterPro" id="IPR024934">
    <property type="entry name" value="Rubredoxin-like_dom"/>
</dbReference>
<protein>
    <recommendedName>
        <fullName evidence="9">Rubredoxin</fullName>
    </recommendedName>
</protein>
<feature type="domain" description="Rubredoxin-like" evidence="11">
    <location>
        <begin position="1"/>
        <end position="52"/>
    </location>
</feature>
<evidence type="ECO:0000256" key="4">
    <source>
        <dbReference type="ARBA" id="ARBA00005337"/>
    </source>
</evidence>
<evidence type="ECO:0000256" key="8">
    <source>
        <dbReference type="ARBA" id="ARBA00023004"/>
    </source>
</evidence>
<feature type="binding site" evidence="10">
    <location>
        <position position="6"/>
    </location>
    <ligand>
        <name>Fe cation</name>
        <dbReference type="ChEBI" id="CHEBI:24875"/>
    </ligand>
</feature>
<evidence type="ECO:0000256" key="3">
    <source>
        <dbReference type="ARBA" id="ARBA00004933"/>
    </source>
</evidence>
<dbReference type="SUPFAM" id="SSF57802">
    <property type="entry name" value="Rubredoxin-like"/>
    <property type="match status" value="1"/>
</dbReference>
<evidence type="ECO:0000256" key="6">
    <source>
        <dbReference type="ARBA" id="ARBA00022723"/>
    </source>
</evidence>
<evidence type="ECO:0000256" key="7">
    <source>
        <dbReference type="ARBA" id="ARBA00022982"/>
    </source>
</evidence>
<evidence type="ECO:0000256" key="9">
    <source>
        <dbReference type="PIRNR" id="PIRNR000071"/>
    </source>
</evidence>
<gene>
    <name evidence="12" type="primary">rubA2</name>
    <name evidence="12" type="ORF">PSEWESI4_00526</name>
</gene>
<evidence type="ECO:0000256" key="1">
    <source>
        <dbReference type="ARBA" id="ARBA00002792"/>
    </source>
</evidence>
<comment type="caution">
    <text evidence="12">The sequence shown here is derived from an EMBL/GenBank/DDBJ whole genome shotgun (WGS) entry which is preliminary data.</text>
</comment>
<dbReference type="RefSeq" id="WP_187669634.1">
    <property type="nucleotide sequence ID" value="NZ_CAJFCI010000017.1"/>
</dbReference>
<dbReference type="CDD" id="cd00730">
    <property type="entry name" value="rubredoxin"/>
    <property type="match status" value="1"/>
</dbReference>
<reference evidence="12 13" key="1">
    <citation type="submission" date="2020-08" db="EMBL/GenBank/DDBJ databases">
        <authorList>
            <person name="Criscuolo A."/>
        </authorList>
    </citation>
    <scope>NUCLEOTIDE SEQUENCE [LARGE SCALE GENOMIC DNA]</scope>
    <source>
        <strain evidence="12">CIP111764</strain>
    </source>
</reference>
<feature type="binding site" evidence="10">
    <location>
        <position position="39"/>
    </location>
    <ligand>
        <name>Fe cation</name>
        <dbReference type="ChEBI" id="CHEBI:24875"/>
    </ligand>
</feature>